<dbReference type="InterPro" id="IPR050313">
    <property type="entry name" value="Carb_Metab_HTH_regulators"/>
</dbReference>
<dbReference type="SMART" id="SM00420">
    <property type="entry name" value="HTH_DEOR"/>
    <property type="match status" value="1"/>
</dbReference>
<comment type="caution">
    <text evidence="5">The sequence shown here is derived from an EMBL/GenBank/DDBJ whole genome shotgun (WGS) entry which is preliminary data.</text>
</comment>
<feature type="domain" description="HTH deoR-type" evidence="4">
    <location>
        <begin position="3"/>
        <end position="58"/>
    </location>
</feature>
<organism evidence="5 6">
    <name type="scientific">Microbaculum marinum</name>
    <dbReference type="NCBI Taxonomy" id="1764581"/>
    <lineage>
        <taxon>Bacteria</taxon>
        <taxon>Pseudomonadati</taxon>
        <taxon>Pseudomonadota</taxon>
        <taxon>Alphaproteobacteria</taxon>
        <taxon>Hyphomicrobiales</taxon>
        <taxon>Tepidamorphaceae</taxon>
        <taxon>Microbaculum</taxon>
    </lineage>
</organism>
<dbReference type="GO" id="GO:0003700">
    <property type="term" value="F:DNA-binding transcription factor activity"/>
    <property type="evidence" value="ECO:0007669"/>
    <property type="project" value="InterPro"/>
</dbReference>
<evidence type="ECO:0000313" key="6">
    <source>
        <dbReference type="Proteomes" id="UP001378188"/>
    </source>
</evidence>
<dbReference type="Gene3D" id="1.10.10.10">
    <property type="entry name" value="Winged helix-like DNA-binding domain superfamily/Winged helix DNA-binding domain"/>
    <property type="match status" value="1"/>
</dbReference>
<name>A0AAW9RR65_9HYPH</name>
<keyword evidence="6" id="KW-1185">Reference proteome</keyword>
<dbReference type="SUPFAM" id="SSF46785">
    <property type="entry name" value="Winged helix' DNA-binding domain"/>
    <property type="match status" value="1"/>
</dbReference>
<protein>
    <submittedName>
        <fullName evidence="5">DeoR/GlpR family DNA-binding transcription regulator</fullName>
    </submittedName>
</protein>
<evidence type="ECO:0000259" key="4">
    <source>
        <dbReference type="PROSITE" id="PS51000"/>
    </source>
</evidence>
<dbReference type="InterPro" id="IPR036390">
    <property type="entry name" value="WH_DNA-bd_sf"/>
</dbReference>
<keyword evidence="2 5" id="KW-0238">DNA-binding</keyword>
<dbReference type="EMBL" id="JAZHOF010000002">
    <property type="protein sequence ID" value="MEJ8570588.1"/>
    <property type="molecule type" value="Genomic_DNA"/>
</dbReference>
<dbReference type="Proteomes" id="UP001378188">
    <property type="component" value="Unassembled WGS sequence"/>
</dbReference>
<dbReference type="InterPro" id="IPR018356">
    <property type="entry name" value="Tscrpt_reg_HTH_DeoR_CS"/>
</dbReference>
<dbReference type="InterPro" id="IPR036388">
    <property type="entry name" value="WH-like_DNA-bd_sf"/>
</dbReference>
<evidence type="ECO:0000256" key="1">
    <source>
        <dbReference type="ARBA" id="ARBA00023015"/>
    </source>
</evidence>
<evidence type="ECO:0000256" key="2">
    <source>
        <dbReference type="ARBA" id="ARBA00023125"/>
    </source>
</evidence>
<sequence>MIPAQRRAVIMEYLRQHGAASVQALCEAVGASESTMRRDLDWLSAHSHIERSHGGATLTTYPRSTFEPEAAISAHTAANEKRAIGAAAAELVRPGQSVIFDSSSTVHAAAAVIAERQIPITAVTNDLAIARTLSETESIRVIVLGGTIRRGSNTLTGEPGEDYIGSLHADLALLGAHRVAGGRLTETSPEVARMKRGMIACARQTVLLVDSTKFRAPAFATICGITEIDRVITDQGASGEVISDLAEAGVDVMTVAVSSDRGGPDG</sequence>
<keyword evidence="3" id="KW-0804">Transcription</keyword>
<dbReference type="SUPFAM" id="SSF100950">
    <property type="entry name" value="NagB/RpiA/CoA transferase-like"/>
    <property type="match status" value="1"/>
</dbReference>
<dbReference type="InterPro" id="IPR014036">
    <property type="entry name" value="DeoR-like_C"/>
</dbReference>
<dbReference type="PROSITE" id="PS51000">
    <property type="entry name" value="HTH_DEOR_2"/>
    <property type="match status" value="1"/>
</dbReference>
<dbReference type="PROSITE" id="PS00894">
    <property type="entry name" value="HTH_DEOR_1"/>
    <property type="match status" value="1"/>
</dbReference>
<dbReference type="InterPro" id="IPR037171">
    <property type="entry name" value="NagB/RpiA_transferase-like"/>
</dbReference>
<dbReference type="PRINTS" id="PR00037">
    <property type="entry name" value="HTHLACR"/>
</dbReference>
<dbReference type="PANTHER" id="PTHR30363:SF44">
    <property type="entry name" value="AGA OPERON TRANSCRIPTIONAL REPRESSOR-RELATED"/>
    <property type="match status" value="1"/>
</dbReference>
<dbReference type="GO" id="GO:0003677">
    <property type="term" value="F:DNA binding"/>
    <property type="evidence" value="ECO:0007669"/>
    <property type="project" value="UniProtKB-KW"/>
</dbReference>
<dbReference type="Gene3D" id="3.40.50.1360">
    <property type="match status" value="1"/>
</dbReference>
<gene>
    <name evidence="5" type="ORF">V3328_03840</name>
</gene>
<proteinExistence type="predicted"/>
<dbReference type="InterPro" id="IPR001034">
    <property type="entry name" value="DeoR_HTH"/>
</dbReference>
<dbReference type="Pfam" id="PF08220">
    <property type="entry name" value="HTH_DeoR"/>
    <property type="match status" value="1"/>
</dbReference>
<keyword evidence="1" id="KW-0805">Transcription regulation</keyword>
<dbReference type="PANTHER" id="PTHR30363">
    <property type="entry name" value="HTH-TYPE TRANSCRIPTIONAL REGULATOR SRLR-RELATED"/>
    <property type="match status" value="1"/>
</dbReference>
<dbReference type="Pfam" id="PF00455">
    <property type="entry name" value="DeoRC"/>
    <property type="match status" value="1"/>
</dbReference>
<accession>A0AAW9RR65</accession>
<reference evidence="5 6" key="1">
    <citation type="submission" date="2024-02" db="EMBL/GenBank/DDBJ databases">
        <title>Genome analysis and characterization of Microbaculum marinisediminis sp. nov., isolated from marine sediment.</title>
        <authorList>
            <person name="Du Z.-J."/>
            <person name="Ye Y.-Q."/>
            <person name="Zhang Z.-R."/>
            <person name="Yuan S.-M."/>
            <person name="Zhang X.-Y."/>
        </authorList>
    </citation>
    <scope>NUCLEOTIDE SEQUENCE [LARGE SCALE GENOMIC DNA]</scope>
    <source>
        <strain evidence="5 6">SDUM1044001</strain>
    </source>
</reference>
<dbReference type="SMART" id="SM01134">
    <property type="entry name" value="DeoRC"/>
    <property type="match status" value="1"/>
</dbReference>
<dbReference type="RefSeq" id="WP_340328335.1">
    <property type="nucleotide sequence ID" value="NZ_JAZHOF010000002.1"/>
</dbReference>
<evidence type="ECO:0000256" key="3">
    <source>
        <dbReference type="ARBA" id="ARBA00023163"/>
    </source>
</evidence>
<dbReference type="AlphaFoldDB" id="A0AAW9RR65"/>
<evidence type="ECO:0000313" key="5">
    <source>
        <dbReference type="EMBL" id="MEJ8570588.1"/>
    </source>
</evidence>